<dbReference type="InterPro" id="IPR014776">
    <property type="entry name" value="4pyrrole_Mease_sub2"/>
</dbReference>
<organism evidence="1">
    <name type="scientific">marine sediment metagenome</name>
    <dbReference type="NCBI Taxonomy" id="412755"/>
    <lineage>
        <taxon>unclassified sequences</taxon>
        <taxon>metagenomes</taxon>
        <taxon>ecological metagenomes</taxon>
    </lineage>
</organism>
<name>A0A0F8Y424_9ZZZZ</name>
<dbReference type="InterPro" id="IPR035996">
    <property type="entry name" value="4pyrrol_Methylase_sf"/>
</dbReference>
<sequence>MLFFDGVSITFESAKRILKTVEKIASLDPKRELCILKEMTKKFEKRIAHRADDMLKYLKNHPLKGELVLVVNRGEMIDDLSIEESVKLLQSMYGLSLKEAITASAKIKNISKKKVYEIFKIK</sequence>
<evidence type="ECO:0008006" key="2">
    <source>
        <dbReference type="Google" id="ProtNLM"/>
    </source>
</evidence>
<accession>A0A0F8Y424</accession>
<dbReference type="PANTHER" id="PTHR46111">
    <property type="entry name" value="RIBOSOMAL RNA SMALL SUBUNIT METHYLTRANSFERASE I"/>
    <property type="match status" value="1"/>
</dbReference>
<evidence type="ECO:0000313" key="1">
    <source>
        <dbReference type="EMBL" id="KKK76043.1"/>
    </source>
</evidence>
<dbReference type="SUPFAM" id="SSF53790">
    <property type="entry name" value="Tetrapyrrole methylase"/>
    <property type="match status" value="1"/>
</dbReference>
<reference evidence="1" key="1">
    <citation type="journal article" date="2015" name="Nature">
        <title>Complex archaea that bridge the gap between prokaryotes and eukaryotes.</title>
        <authorList>
            <person name="Spang A."/>
            <person name="Saw J.H."/>
            <person name="Jorgensen S.L."/>
            <person name="Zaremba-Niedzwiedzka K."/>
            <person name="Martijn J."/>
            <person name="Lind A.E."/>
            <person name="van Eijk R."/>
            <person name="Schleper C."/>
            <person name="Guy L."/>
            <person name="Ettema T.J."/>
        </authorList>
    </citation>
    <scope>NUCLEOTIDE SEQUENCE</scope>
</reference>
<dbReference type="PANTHER" id="PTHR46111:SF1">
    <property type="entry name" value="RIBOSOMAL RNA SMALL SUBUNIT METHYLTRANSFERASE I"/>
    <property type="match status" value="1"/>
</dbReference>
<proteinExistence type="predicted"/>
<dbReference type="InterPro" id="IPR008189">
    <property type="entry name" value="rRNA_ssu_MeTfrase_I"/>
</dbReference>
<dbReference type="AlphaFoldDB" id="A0A0F8Y424"/>
<comment type="caution">
    <text evidence="1">The sequence shown here is derived from an EMBL/GenBank/DDBJ whole genome shotgun (WGS) entry which is preliminary data.</text>
</comment>
<dbReference type="EMBL" id="LAZR01055584">
    <property type="protein sequence ID" value="KKK76043.1"/>
    <property type="molecule type" value="Genomic_DNA"/>
</dbReference>
<gene>
    <name evidence="1" type="ORF">LCGC14_2867660</name>
</gene>
<dbReference type="GO" id="GO:0008168">
    <property type="term" value="F:methyltransferase activity"/>
    <property type="evidence" value="ECO:0007669"/>
    <property type="project" value="InterPro"/>
</dbReference>
<dbReference type="Gene3D" id="3.30.950.10">
    <property type="entry name" value="Methyltransferase, Cobalt-precorrin-4 Transmethylase, Domain 2"/>
    <property type="match status" value="1"/>
</dbReference>
<protein>
    <recommendedName>
        <fullName evidence="2">Tetrapyrrole methylase domain-containing protein</fullName>
    </recommendedName>
</protein>